<proteinExistence type="inferred from homology"/>
<feature type="domain" description="GAT" evidence="7">
    <location>
        <begin position="201"/>
        <end position="289"/>
    </location>
</feature>
<evidence type="ECO:0000256" key="4">
    <source>
        <dbReference type="PIRNR" id="PIRNR036948"/>
    </source>
</evidence>
<dbReference type="FunFam" id="1.25.40.90:FF:000003">
    <property type="entry name" value="TOM1-like protein 2 isoform X1"/>
    <property type="match status" value="1"/>
</dbReference>
<dbReference type="GO" id="GO:0005768">
    <property type="term" value="C:endosome"/>
    <property type="evidence" value="ECO:0007669"/>
    <property type="project" value="TreeGrafter"/>
</dbReference>
<dbReference type="OrthoDB" id="2018246at2759"/>
<dbReference type="AlphaFoldDB" id="A0A3B3RWE2"/>
<dbReference type="GeneID" id="111853211"/>
<protein>
    <submittedName>
        <fullName evidence="8">Target of myb1 membrane trafficking protein</fullName>
    </submittedName>
</protein>
<dbReference type="GO" id="GO:0016020">
    <property type="term" value="C:membrane"/>
    <property type="evidence" value="ECO:0007669"/>
    <property type="project" value="TreeGrafter"/>
</dbReference>
<dbReference type="GO" id="GO:0007165">
    <property type="term" value="P:signal transduction"/>
    <property type="evidence" value="ECO:0007669"/>
    <property type="project" value="TreeGrafter"/>
</dbReference>
<dbReference type="Proteomes" id="UP000261540">
    <property type="component" value="Unplaced"/>
</dbReference>
<evidence type="ECO:0000259" key="6">
    <source>
        <dbReference type="PROSITE" id="PS50179"/>
    </source>
</evidence>
<dbReference type="InterPro" id="IPR008942">
    <property type="entry name" value="ENTH_VHS"/>
</dbReference>
<dbReference type="PIRSF" id="PIRSF036948">
    <property type="entry name" value="TOM1"/>
    <property type="match status" value="1"/>
</dbReference>
<dbReference type="GO" id="GO:0015031">
    <property type="term" value="P:protein transport"/>
    <property type="evidence" value="ECO:0007669"/>
    <property type="project" value="UniProtKB-UniRule"/>
</dbReference>
<dbReference type="Gene3D" id="1.25.40.90">
    <property type="match status" value="1"/>
</dbReference>
<dbReference type="Pfam" id="PF03127">
    <property type="entry name" value="GAT"/>
    <property type="match status" value="1"/>
</dbReference>
<name>A0A3B3RWE2_9TELE</name>
<dbReference type="KEGG" id="pki:111853211"/>
<accession>A0A3B3RWE2</accession>
<dbReference type="InterPro" id="IPR014645">
    <property type="entry name" value="TOM1"/>
</dbReference>
<dbReference type="InterPro" id="IPR038425">
    <property type="entry name" value="GAT_sf"/>
</dbReference>
<dbReference type="RefSeq" id="XP_023685673.1">
    <property type="nucleotide sequence ID" value="XM_023829905.2"/>
</dbReference>
<evidence type="ECO:0000256" key="5">
    <source>
        <dbReference type="SAM" id="MobiDB-lite"/>
    </source>
</evidence>
<evidence type="ECO:0000256" key="3">
    <source>
        <dbReference type="ARBA" id="ARBA00022927"/>
    </source>
</evidence>
<dbReference type="GO" id="GO:0030276">
    <property type="term" value="F:clathrin binding"/>
    <property type="evidence" value="ECO:0007669"/>
    <property type="project" value="TreeGrafter"/>
</dbReference>
<dbReference type="PANTHER" id="PTHR13856:SF32">
    <property type="entry name" value="TARGET OF MYB1 MEMBRANE TRAFFICKING PROTEIN"/>
    <property type="match status" value="1"/>
</dbReference>
<organism evidence="8 9">
    <name type="scientific">Paramormyrops kingsleyae</name>
    <dbReference type="NCBI Taxonomy" id="1676925"/>
    <lineage>
        <taxon>Eukaryota</taxon>
        <taxon>Metazoa</taxon>
        <taxon>Chordata</taxon>
        <taxon>Craniata</taxon>
        <taxon>Vertebrata</taxon>
        <taxon>Euteleostomi</taxon>
        <taxon>Actinopterygii</taxon>
        <taxon>Neopterygii</taxon>
        <taxon>Teleostei</taxon>
        <taxon>Osteoglossocephala</taxon>
        <taxon>Osteoglossomorpha</taxon>
        <taxon>Osteoglossiformes</taxon>
        <taxon>Mormyridae</taxon>
        <taxon>Paramormyrops</taxon>
    </lineage>
</organism>
<dbReference type="GO" id="GO:0043130">
    <property type="term" value="F:ubiquitin binding"/>
    <property type="evidence" value="ECO:0007669"/>
    <property type="project" value="InterPro"/>
</dbReference>
<comment type="similarity">
    <text evidence="1 4">Belongs to the TOM1 family.</text>
</comment>
<dbReference type="Ensembl" id="ENSPKIT00000003479.1">
    <property type="protein sequence ID" value="ENSPKIP00000022807.1"/>
    <property type="gene ID" value="ENSPKIG00000006675.1"/>
</dbReference>
<keyword evidence="9" id="KW-1185">Reference proteome</keyword>
<evidence type="ECO:0000313" key="8">
    <source>
        <dbReference type="Ensembl" id="ENSPKIP00000022807.1"/>
    </source>
</evidence>
<sequence length="484" mass="52806">MDFLIGSPFATPVGQRIEHATSAALLSEDWGLNMEICDIINDTEDGPKDAVRAIKKRIVGNKNFTEVMLALTVLETCVKNCGHRFHVLVSTREFVDGVLVRAILPRNNPPMAVQERVLSLIQAWADAFRSSPSLTGVVSVYEDLRRRGVEFPSTELDGLSLIHTPRRSLPCSSALISPPAVAFDTPSAPVSVQDAVSPLNSEVEKLRAELDTGRGNLMLMSALMSQLEPDRARPADTELLQQLYSVCKGMQDRVVQLIPVVSEESLMEELLKANDELNATFVSYSRFMKHCDGQSTAEQASDTTYGNLFELSTTPCAFSQSAVPTAPAHQPASQSTVSTLPSLMAGLNTREDDLSISAQGSNNSQLSEKRDITGVEKSLTEAPETRLQNNGEDVNVESVILGSSPNFDWMVAKGMIPVSQTDAMEDIEKWLDADMEGELTEGEGVTSEEFDRFLEERAKAAERLPSLGAPVPDPPPPQSHDFML</sequence>
<feature type="region of interest" description="Disordered" evidence="5">
    <location>
        <begin position="457"/>
        <end position="484"/>
    </location>
</feature>
<reference evidence="8" key="1">
    <citation type="submission" date="2025-08" db="UniProtKB">
        <authorList>
            <consortium name="Ensembl"/>
        </authorList>
    </citation>
    <scope>IDENTIFICATION</scope>
</reference>
<dbReference type="GO" id="GO:0035091">
    <property type="term" value="F:phosphatidylinositol binding"/>
    <property type="evidence" value="ECO:0007669"/>
    <property type="project" value="InterPro"/>
</dbReference>
<dbReference type="SUPFAM" id="SSF89009">
    <property type="entry name" value="GAT-like domain"/>
    <property type="match status" value="1"/>
</dbReference>
<dbReference type="InterPro" id="IPR002014">
    <property type="entry name" value="VHS_dom"/>
</dbReference>
<evidence type="ECO:0000313" key="9">
    <source>
        <dbReference type="Proteomes" id="UP000261540"/>
    </source>
</evidence>
<dbReference type="SUPFAM" id="SSF48464">
    <property type="entry name" value="ENTH/VHS domain"/>
    <property type="match status" value="1"/>
</dbReference>
<evidence type="ECO:0000256" key="1">
    <source>
        <dbReference type="ARBA" id="ARBA00007708"/>
    </source>
</evidence>
<dbReference type="PANTHER" id="PTHR13856">
    <property type="entry name" value="VHS DOMAIN CONTAINING PROTEIN FAMILY"/>
    <property type="match status" value="1"/>
</dbReference>
<evidence type="ECO:0000259" key="7">
    <source>
        <dbReference type="PROSITE" id="PS50909"/>
    </source>
</evidence>
<feature type="domain" description="VHS" evidence="6">
    <location>
        <begin position="20"/>
        <end position="152"/>
    </location>
</feature>
<dbReference type="GeneTree" id="ENSGT00940000156865"/>
<dbReference type="PROSITE" id="PS50909">
    <property type="entry name" value="GAT"/>
    <property type="match status" value="1"/>
</dbReference>
<dbReference type="Pfam" id="PF00790">
    <property type="entry name" value="VHS"/>
    <property type="match status" value="1"/>
</dbReference>
<dbReference type="PROSITE" id="PS50179">
    <property type="entry name" value="VHS"/>
    <property type="match status" value="1"/>
</dbReference>
<dbReference type="InterPro" id="IPR004152">
    <property type="entry name" value="GAT_dom"/>
</dbReference>
<reference evidence="8" key="2">
    <citation type="submission" date="2025-09" db="UniProtKB">
        <authorList>
            <consortium name="Ensembl"/>
        </authorList>
    </citation>
    <scope>IDENTIFICATION</scope>
</reference>
<dbReference type="Gene3D" id="1.20.58.160">
    <property type="match status" value="1"/>
</dbReference>
<keyword evidence="3 4" id="KW-0653">Protein transport</keyword>
<keyword evidence="2 4" id="KW-0813">Transport</keyword>
<dbReference type="SMART" id="SM00288">
    <property type="entry name" value="VHS"/>
    <property type="match status" value="1"/>
</dbReference>
<dbReference type="STRING" id="1676925.ENSPKIP00000022807"/>
<evidence type="ECO:0000256" key="2">
    <source>
        <dbReference type="ARBA" id="ARBA00022448"/>
    </source>
</evidence>